<sequence>MSLFEMLFALSSVILGLALTNIAASLHRLALAARRVRWAPEPLLQALLITVITLQVWLDQWYLRHITELVYASASLTILRLMTLYFAAASCLPEGDLIGEGEVDLKTYYYDTRRLSYGAMIVGLWLFALNNLLAGGRDWMEYLQGVVIGPAIYGLLIWTRRRWVHIAALLFVLVVYGIPTMLLTIKA</sequence>
<dbReference type="Proteomes" id="UP001501310">
    <property type="component" value="Unassembled WGS sequence"/>
</dbReference>
<keyword evidence="1" id="KW-0472">Membrane</keyword>
<keyword evidence="1" id="KW-0812">Transmembrane</keyword>
<protein>
    <submittedName>
        <fullName evidence="2">Uncharacterized protein</fullName>
    </submittedName>
</protein>
<feature type="transmembrane region" description="Helical" evidence="1">
    <location>
        <begin position="140"/>
        <end position="158"/>
    </location>
</feature>
<feature type="transmembrane region" description="Helical" evidence="1">
    <location>
        <begin position="164"/>
        <end position="185"/>
    </location>
</feature>
<dbReference type="RefSeq" id="WP_344709409.1">
    <property type="nucleotide sequence ID" value="NZ_BAAAZD010000001.1"/>
</dbReference>
<feature type="transmembrane region" description="Helical" evidence="1">
    <location>
        <begin position="115"/>
        <end position="133"/>
    </location>
</feature>
<reference evidence="3" key="1">
    <citation type="journal article" date="2019" name="Int. J. Syst. Evol. Microbiol.">
        <title>The Global Catalogue of Microorganisms (GCM) 10K type strain sequencing project: providing services to taxonomists for standard genome sequencing and annotation.</title>
        <authorList>
            <consortium name="The Broad Institute Genomics Platform"/>
            <consortium name="The Broad Institute Genome Sequencing Center for Infectious Disease"/>
            <person name="Wu L."/>
            <person name="Ma J."/>
        </authorList>
    </citation>
    <scope>NUCLEOTIDE SEQUENCE [LARGE SCALE GENOMIC DNA]</scope>
    <source>
        <strain evidence="3">JCM 16603</strain>
    </source>
</reference>
<gene>
    <name evidence="2" type="ORF">GCM10022211_13470</name>
</gene>
<name>A0ABP7RWK6_9SPHN</name>
<comment type="caution">
    <text evidence="2">The sequence shown here is derived from an EMBL/GenBank/DDBJ whole genome shotgun (WGS) entry which is preliminary data.</text>
</comment>
<keyword evidence="1" id="KW-1133">Transmembrane helix</keyword>
<evidence type="ECO:0000313" key="3">
    <source>
        <dbReference type="Proteomes" id="UP001501310"/>
    </source>
</evidence>
<accession>A0ABP7RWK6</accession>
<proteinExistence type="predicted"/>
<keyword evidence="3" id="KW-1185">Reference proteome</keyword>
<evidence type="ECO:0000256" key="1">
    <source>
        <dbReference type="SAM" id="Phobius"/>
    </source>
</evidence>
<evidence type="ECO:0000313" key="2">
    <source>
        <dbReference type="EMBL" id="GAA4003219.1"/>
    </source>
</evidence>
<organism evidence="2 3">
    <name type="scientific">Sphingomonas humi</name>
    <dbReference type="NCBI Taxonomy" id="335630"/>
    <lineage>
        <taxon>Bacteria</taxon>
        <taxon>Pseudomonadati</taxon>
        <taxon>Pseudomonadota</taxon>
        <taxon>Alphaproteobacteria</taxon>
        <taxon>Sphingomonadales</taxon>
        <taxon>Sphingomonadaceae</taxon>
        <taxon>Sphingomonas</taxon>
    </lineage>
</organism>
<dbReference type="EMBL" id="BAAAZD010000001">
    <property type="protein sequence ID" value="GAA4003219.1"/>
    <property type="molecule type" value="Genomic_DNA"/>
</dbReference>